<dbReference type="Proteomes" id="UP000777482">
    <property type="component" value="Unassembled WGS sequence"/>
</dbReference>
<feature type="domain" description="Topo IA-type catalytic" evidence="16">
    <location>
        <begin position="170"/>
        <end position="562"/>
    </location>
</feature>
<dbReference type="Pfam" id="PF01751">
    <property type="entry name" value="Toprim"/>
    <property type="match status" value="1"/>
</dbReference>
<dbReference type="InterPro" id="IPR013497">
    <property type="entry name" value="Topo_IA_cen"/>
</dbReference>
<dbReference type="PROSITE" id="PS00396">
    <property type="entry name" value="TOPO_IA_1"/>
    <property type="match status" value="1"/>
</dbReference>
<dbReference type="SMART" id="SM00437">
    <property type="entry name" value="TOP1Ac"/>
    <property type="match status" value="1"/>
</dbReference>
<feature type="region of interest" description="Disordered" evidence="13">
    <location>
        <begin position="584"/>
        <end position="616"/>
    </location>
</feature>
<proteinExistence type="inferred from homology"/>
<accession>A0A9P6W480</accession>
<dbReference type="GO" id="GO:0006310">
    <property type="term" value="P:DNA recombination"/>
    <property type="evidence" value="ECO:0007669"/>
    <property type="project" value="TreeGrafter"/>
</dbReference>
<keyword evidence="6 11" id="KW-0863">Zinc-finger</keyword>
<evidence type="ECO:0000256" key="12">
    <source>
        <dbReference type="RuleBase" id="RU362092"/>
    </source>
</evidence>
<dbReference type="PRINTS" id="PR00417">
    <property type="entry name" value="PRTPISMRASEI"/>
</dbReference>
<dbReference type="FunFam" id="1.10.290.10:FF:000003">
    <property type="entry name" value="DNA topoisomerase"/>
    <property type="match status" value="1"/>
</dbReference>
<evidence type="ECO:0000259" key="15">
    <source>
        <dbReference type="PROSITE" id="PS51999"/>
    </source>
</evidence>
<dbReference type="InterPro" id="IPR006171">
    <property type="entry name" value="TOPRIM_dom"/>
</dbReference>
<evidence type="ECO:0000256" key="3">
    <source>
        <dbReference type="ARBA" id="ARBA00009446"/>
    </source>
</evidence>
<keyword evidence="18" id="KW-1185">Reference proteome</keyword>
<evidence type="ECO:0000256" key="6">
    <source>
        <dbReference type="ARBA" id="ARBA00022771"/>
    </source>
</evidence>
<dbReference type="GO" id="GO:0031422">
    <property type="term" value="C:RecQ family helicase-topoisomerase III complex"/>
    <property type="evidence" value="ECO:0007669"/>
    <property type="project" value="TreeGrafter"/>
</dbReference>
<evidence type="ECO:0000256" key="10">
    <source>
        <dbReference type="ARBA" id="ARBA00023235"/>
    </source>
</evidence>
<dbReference type="GO" id="GO:0003917">
    <property type="term" value="F:DNA topoisomerase type I (single strand cut, ATP-independent) activity"/>
    <property type="evidence" value="ECO:0007669"/>
    <property type="project" value="UniProtKB-EC"/>
</dbReference>
<sequence>MIKWLCVAEKPSIAKAITQILSGGQFQTRDARNPKWIKNYSFSYRIGPGGGHTDFTVTAVAGHLTSNDFEDQYRKWHSCDPVQLFDAGVKTYVTQDADHRGIEANLLAEAKKATHLMIWTDCDREGEFIGAMVAKVCRRAKPNIVVKRARFSAIIPAQINQAARNPVDLDQLQADAVQARMELDLRVGSIFTRVQTLELQQRVAALQESMVSYGPCQFPTLGFVVDQYERVNAFVPEPFCRSGLYYGRDGSGSDGHSMGDQADPEMVNLELQKTGSRLLRMSPKRVLECAEALYQRGILSYPRTETDQFDRDFNFHELIEKQTGDNAWGGFASALLNQGGFERPRNGKKNDKAHPPIHPTAHVNNLAGEEKKVYELIVRRFLGCCSKNAKGLETTCDIEIAGEAFSAKGLVIRERNYLDVYIYDKWTGNHLPEFQVNERFHPDELDLREGRTTQPSLLTEADLVSLMDKNGIGTDATIAEHISKIIDREYVFKQREGAVEYLVPSTLGIGLVKAYDTVGLENSLTKPHLRRLTEERLVQVCDGTRNKNDVINQTLDEYREVFYRTKQQMQAFVATVRQYVEGQAGQQNGGGGGGGGGGGDRGAAQSDDSDDDDGEIVRQPLDLQDRQEAPRLEDEVEEVQPLLARVRKSTRRMILTTTKPMLRCVTALRLPPSEPSAKKGRTKGASFSAARNRWAKDAGSSPGLTIKEQPKSGRGRKETDVRLELSYRKSYAADAGDDDDEACCNCGLKAARLTVSKEGPNQGRAFYKCSKVSKTSQCDYFSWADGPDDGARNGAGGGDYRDRANAGGGGPAPSGDCFNCGECTCSTPSFCASRSRGTDADDALVQLVIGRRIARKPVPEARTPEAAAPTLQEKEVVAAAAAVPRRREIASTAASLVIGRRIARKAVPEARTPEAAAPSLQAQEVAVLAAAVAVVAPAEGATSAEKTGTGRKIARKAVRLAEAQAAEVVRAAAARTTPASSAVKRATFPTHVRTTLDLLAARRLEAVAVAEGVLVVAARRRAGVGSATHRRWISFMGFSKYGQLLLLINACKKEFAIFSLAPSQVSSPSYVRSQEEWV</sequence>
<keyword evidence="10 12" id="KW-0413">Isomerase</keyword>
<evidence type="ECO:0000313" key="17">
    <source>
        <dbReference type="EMBL" id="KAG0662136.1"/>
    </source>
</evidence>
<dbReference type="CDD" id="cd03362">
    <property type="entry name" value="TOPRIM_TopoIA_TopoIII"/>
    <property type="match status" value="1"/>
</dbReference>
<evidence type="ECO:0000259" key="14">
    <source>
        <dbReference type="PROSITE" id="PS50880"/>
    </source>
</evidence>
<dbReference type="PANTHER" id="PTHR11390">
    <property type="entry name" value="PROKARYOTIC DNA TOPOISOMERASE"/>
    <property type="match status" value="1"/>
</dbReference>
<comment type="similarity">
    <text evidence="3 12">Belongs to the type IA topoisomerase family.</text>
</comment>
<feature type="domain" description="GRF-type" evidence="15">
    <location>
        <begin position="744"/>
        <end position="787"/>
    </location>
</feature>
<dbReference type="GO" id="GO:0003677">
    <property type="term" value="F:DNA binding"/>
    <property type="evidence" value="ECO:0007669"/>
    <property type="project" value="UniProtKB-KW"/>
</dbReference>
<dbReference type="PROSITE" id="PS52039">
    <property type="entry name" value="TOPO_IA_2"/>
    <property type="match status" value="1"/>
</dbReference>
<dbReference type="Pfam" id="PF06839">
    <property type="entry name" value="Zn_ribbon_GRF"/>
    <property type="match status" value="1"/>
</dbReference>
<comment type="catalytic activity">
    <reaction evidence="1 12">
        <text>ATP-independent breakage of single-stranded DNA, followed by passage and rejoining.</text>
        <dbReference type="EC" id="5.6.2.1"/>
    </reaction>
</comment>
<dbReference type="InterPro" id="IPR003601">
    <property type="entry name" value="Topo_IA_2"/>
</dbReference>
<evidence type="ECO:0000256" key="1">
    <source>
        <dbReference type="ARBA" id="ARBA00000213"/>
    </source>
</evidence>
<dbReference type="Gene3D" id="1.10.290.10">
    <property type="entry name" value="Topoisomerase I, domain 4"/>
    <property type="match status" value="1"/>
</dbReference>
<dbReference type="InterPro" id="IPR010666">
    <property type="entry name" value="Znf_GRF"/>
</dbReference>
<comment type="caution">
    <text evidence="17">The sequence shown here is derived from an EMBL/GenBank/DDBJ whole genome shotgun (WGS) entry which is preliminary data.</text>
</comment>
<evidence type="ECO:0000256" key="4">
    <source>
        <dbReference type="ARBA" id="ARBA00012891"/>
    </source>
</evidence>
<evidence type="ECO:0000256" key="8">
    <source>
        <dbReference type="ARBA" id="ARBA00023029"/>
    </source>
</evidence>
<keyword evidence="8 12" id="KW-0799">Topoisomerase</keyword>
<dbReference type="OrthoDB" id="430051at2759"/>
<dbReference type="SMART" id="SM00493">
    <property type="entry name" value="TOPRIM"/>
    <property type="match status" value="1"/>
</dbReference>
<dbReference type="CDD" id="cd00186">
    <property type="entry name" value="TOP1Ac"/>
    <property type="match status" value="1"/>
</dbReference>
<dbReference type="Gene3D" id="3.40.50.140">
    <property type="match status" value="1"/>
</dbReference>
<dbReference type="SUPFAM" id="SSF56712">
    <property type="entry name" value="Prokaryotic type I DNA topoisomerase"/>
    <property type="match status" value="1"/>
</dbReference>
<keyword evidence="7" id="KW-0862">Zinc</keyword>
<dbReference type="PROSITE" id="PS51999">
    <property type="entry name" value="ZF_GRF"/>
    <property type="match status" value="1"/>
</dbReference>
<feature type="compositionally biased region" description="Gly residues" evidence="13">
    <location>
        <begin position="587"/>
        <end position="601"/>
    </location>
</feature>
<evidence type="ECO:0000313" key="18">
    <source>
        <dbReference type="Proteomes" id="UP000777482"/>
    </source>
</evidence>
<comment type="function">
    <text evidence="12">Introduces a single-strand break via transesterification at a target site in duplex DNA. Releases the supercoiling and torsional tension of DNA introduced during the DNA replication and transcription by transiently cleaving and rejoining one strand of the DNA duplex. The scissile phosphodiester is attacked by the catalytic tyrosine of the enzyme, resulting in the formation of a DNA-(5'-phosphotyrosyl)-enzyme intermediate and the expulsion of a 3'-OH DNA strand.</text>
</comment>
<dbReference type="Gene3D" id="1.10.460.10">
    <property type="entry name" value="Topoisomerase I, domain 2"/>
    <property type="match status" value="2"/>
</dbReference>
<dbReference type="PANTHER" id="PTHR11390:SF21">
    <property type="entry name" value="DNA TOPOISOMERASE 3-ALPHA"/>
    <property type="match status" value="1"/>
</dbReference>
<evidence type="ECO:0000256" key="7">
    <source>
        <dbReference type="ARBA" id="ARBA00022833"/>
    </source>
</evidence>
<evidence type="ECO:0000256" key="5">
    <source>
        <dbReference type="ARBA" id="ARBA00022723"/>
    </source>
</evidence>
<dbReference type="EC" id="5.6.2.1" evidence="4 12"/>
<evidence type="ECO:0000256" key="9">
    <source>
        <dbReference type="ARBA" id="ARBA00023125"/>
    </source>
</evidence>
<evidence type="ECO:0000256" key="13">
    <source>
        <dbReference type="SAM" id="MobiDB-lite"/>
    </source>
</evidence>
<dbReference type="InterPro" id="IPR023406">
    <property type="entry name" value="Topo_IA_AS"/>
</dbReference>
<dbReference type="InterPro" id="IPR000380">
    <property type="entry name" value="Topo_IA"/>
</dbReference>
<comment type="cofactor">
    <cofactor evidence="2">
        <name>Mg(2+)</name>
        <dbReference type="ChEBI" id="CHEBI:18420"/>
    </cofactor>
</comment>
<dbReference type="GO" id="GO:0005634">
    <property type="term" value="C:nucleus"/>
    <property type="evidence" value="ECO:0007669"/>
    <property type="project" value="TreeGrafter"/>
</dbReference>
<dbReference type="GO" id="GO:0006281">
    <property type="term" value="P:DNA repair"/>
    <property type="evidence" value="ECO:0007669"/>
    <property type="project" value="TreeGrafter"/>
</dbReference>
<dbReference type="GO" id="GO:0008270">
    <property type="term" value="F:zinc ion binding"/>
    <property type="evidence" value="ECO:0007669"/>
    <property type="project" value="UniProtKB-KW"/>
</dbReference>
<evidence type="ECO:0000256" key="11">
    <source>
        <dbReference type="PROSITE-ProRule" id="PRU01343"/>
    </source>
</evidence>
<feature type="compositionally biased region" description="Basic and acidic residues" evidence="13">
    <location>
        <begin position="708"/>
        <end position="719"/>
    </location>
</feature>
<dbReference type="EMBL" id="PUHQ01000029">
    <property type="protein sequence ID" value="KAG0662136.1"/>
    <property type="molecule type" value="Genomic_DNA"/>
</dbReference>
<dbReference type="Pfam" id="PF01131">
    <property type="entry name" value="Topoisom_bac"/>
    <property type="match status" value="2"/>
</dbReference>
<dbReference type="InterPro" id="IPR023405">
    <property type="entry name" value="Topo_IA_core_domain"/>
</dbReference>
<dbReference type="InterPro" id="IPR013824">
    <property type="entry name" value="Topo_IA_cen_sub1"/>
</dbReference>
<dbReference type="InterPro" id="IPR003602">
    <property type="entry name" value="Topo_IA_DNA-bd_dom"/>
</dbReference>
<dbReference type="InterPro" id="IPR034144">
    <property type="entry name" value="TOPRIM_TopoIII"/>
</dbReference>
<dbReference type="InterPro" id="IPR013826">
    <property type="entry name" value="Topo_IA_cen_sub3"/>
</dbReference>
<protein>
    <recommendedName>
        <fullName evidence="4 12">DNA topoisomerase</fullName>
        <ecNumber evidence="4 12">5.6.2.1</ecNumber>
    </recommendedName>
</protein>
<keyword evidence="5" id="KW-0479">Metal-binding</keyword>
<dbReference type="FunFam" id="3.40.50.140:FF:000005">
    <property type="entry name" value="DNA topoisomerase"/>
    <property type="match status" value="1"/>
</dbReference>
<dbReference type="AlphaFoldDB" id="A0A9P6W480"/>
<reference evidence="17 18" key="1">
    <citation type="submission" date="2020-11" db="EMBL/GenBank/DDBJ databases">
        <title>Kefir isolates.</title>
        <authorList>
            <person name="Marcisauskas S."/>
            <person name="Kim Y."/>
            <person name="Blasche S."/>
        </authorList>
    </citation>
    <scope>NUCLEOTIDE SEQUENCE [LARGE SCALE GENOMIC DNA]</scope>
    <source>
        <strain evidence="17 18">KR</strain>
    </source>
</reference>
<organism evidence="17 18">
    <name type="scientific">Rhodotorula mucilaginosa</name>
    <name type="common">Yeast</name>
    <name type="synonym">Rhodotorula rubra</name>
    <dbReference type="NCBI Taxonomy" id="5537"/>
    <lineage>
        <taxon>Eukaryota</taxon>
        <taxon>Fungi</taxon>
        <taxon>Dikarya</taxon>
        <taxon>Basidiomycota</taxon>
        <taxon>Pucciniomycotina</taxon>
        <taxon>Microbotryomycetes</taxon>
        <taxon>Sporidiobolales</taxon>
        <taxon>Sporidiobolaceae</taxon>
        <taxon>Rhodotorula</taxon>
    </lineage>
</organism>
<feature type="region of interest" description="Disordered" evidence="13">
    <location>
        <begin position="671"/>
        <end position="719"/>
    </location>
</feature>
<evidence type="ECO:0000259" key="16">
    <source>
        <dbReference type="PROSITE" id="PS52039"/>
    </source>
</evidence>
<dbReference type="SMART" id="SM00436">
    <property type="entry name" value="TOP1Bc"/>
    <property type="match status" value="1"/>
</dbReference>
<dbReference type="PROSITE" id="PS50880">
    <property type="entry name" value="TOPRIM"/>
    <property type="match status" value="1"/>
</dbReference>
<dbReference type="GO" id="GO:0006265">
    <property type="term" value="P:DNA topological change"/>
    <property type="evidence" value="ECO:0007669"/>
    <property type="project" value="InterPro"/>
</dbReference>
<keyword evidence="9 12" id="KW-0238">DNA-binding</keyword>
<gene>
    <name evidence="17" type="primary">TOP3</name>
    <name evidence="17" type="ORF">C6P46_003529</name>
</gene>
<feature type="domain" description="Toprim" evidence="14">
    <location>
        <begin position="3"/>
        <end position="152"/>
    </location>
</feature>
<evidence type="ECO:0000256" key="2">
    <source>
        <dbReference type="ARBA" id="ARBA00001946"/>
    </source>
</evidence>
<name>A0A9P6W480_RHOMI</name>